<keyword evidence="4" id="KW-1185">Reference proteome</keyword>
<dbReference type="Proteomes" id="UP000190667">
    <property type="component" value="Unassembled WGS sequence"/>
</dbReference>
<accession>A0A1S8YIS0</accession>
<comment type="caution">
    <text evidence="3">The sequence shown here is derived from an EMBL/GenBank/DDBJ whole genome shotgun (WGS) entry which is preliminary data.</text>
</comment>
<sequence>MTNMTIQQLLLTATMLAAALLTPHARAADPEVSLTMRSPQDNRLRDGGLIGSIRVTYREPHTEFQVWLEAEKSATAADRYVLTGKNDARNNLKIRLTGEGWTANANDGQSGLTRQTTDEQVSVNIVVDGNQETAPDEYVITANAVAIVP</sequence>
<evidence type="ECO:0000313" key="4">
    <source>
        <dbReference type="Proteomes" id="UP000190667"/>
    </source>
</evidence>
<dbReference type="Pfam" id="PF05775">
    <property type="entry name" value="AfaD"/>
    <property type="match status" value="1"/>
</dbReference>
<name>A0A1S8YIS0_9GAMM</name>
<proteinExistence type="predicted"/>
<protein>
    <recommendedName>
        <fullName evidence="5">Invasin</fullName>
    </recommendedName>
</protein>
<gene>
    <name evidence="3" type="ORF">BTJ39_17285</name>
</gene>
<feature type="signal peptide" evidence="2">
    <location>
        <begin position="1"/>
        <end position="27"/>
    </location>
</feature>
<dbReference type="InterPro" id="IPR008966">
    <property type="entry name" value="Adhesion_dom_sf"/>
</dbReference>
<dbReference type="CDD" id="cd18776">
    <property type="entry name" value="AfaD-like"/>
    <property type="match status" value="1"/>
</dbReference>
<reference evidence="3 4" key="1">
    <citation type="submission" date="2016-12" db="EMBL/GenBank/DDBJ databases">
        <title>Izhakiella australiana sp. nov. of genus Izhakiella isolated from Australian desert.</title>
        <authorList>
            <person name="Ji M."/>
        </authorList>
    </citation>
    <scope>NUCLEOTIDE SEQUENCE [LARGE SCALE GENOMIC DNA]</scope>
    <source>
        <strain evidence="3 4">D4N98</strain>
    </source>
</reference>
<dbReference type="InterPro" id="IPR037028">
    <property type="entry name" value="Dr_adhesin_sf"/>
</dbReference>
<dbReference type="AlphaFoldDB" id="A0A1S8YIS0"/>
<dbReference type="InterPro" id="IPR008394">
    <property type="entry name" value="AfaD"/>
</dbReference>
<dbReference type="OrthoDB" id="6638630at2"/>
<organism evidence="3 4">
    <name type="scientific">Izhakiella australiensis</name>
    <dbReference type="NCBI Taxonomy" id="1926881"/>
    <lineage>
        <taxon>Bacteria</taxon>
        <taxon>Pseudomonadati</taxon>
        <taxon>Pseudomonadota</taxon>
        <taxon>Gammaproteobacteria</taxon>
        <taxon>Enterobacterales</taxon>
        <taxon>Erwiniaceae</taxon>
        <taxon>Izhakiella</taxon>
    </lineage>
</organism>
<dbReference type="RefSeq" id="WP_078003936.1">
    <property type="nucleotide sequence ID" value="NZ_MRUL01000014.1"/>
</dbReference>
<evidence type="ECO:0000256" key="2">
    <source>
        <dbReference type="SAM" id="SignalP"/>
    </source>
</evidence>
<evidence type="ECO:0000256" key="1">
    <source>
        <dbReference type="ARBA" id="ARBA00022729"/>
    </source>
</evidence>
<evidence type="ECO:0000313" key="3">
    <source>
        <dbReference type="EMBL" id="OON38613.1"/>
    </source>
</evidence>
<feature type="chain" id="PRO_5013318080" description="Invasin" evidence="2">
    <location>
        <begin position="28"/>
        <end position="149"/>
    </location>
</feature>
<keyword evidence="1 2" id="KW-0732">Signal</keyword>
<dbReference type="SUPFAM" id="SSF49401">
    <property type="entry name" value="Bacterial adhesins"/>
    <property type="match status" value="1"/>
</dbReference>
<dbReference type="Gene3D" id="2.60.40.1570">
    <property type="entry name" value="Dr adhesin"/>
    <property type="match status" value="1"/>
</dbReference>
<evidence type="ECO:0008006" key="5">
    <source>
        <dbReference type="Google" id="ProtNLM"/>
    </source>
</evidence>
<dbReference type="STRING" id="1926881.BTJ39_17285"/>
<dbReference type="EMBL" id="MRUL01000014">
    <property type="protein sequence ID" value="OON38613.1"/>
    <property type="molecule type" value="Genomic_DNA"/>
</dbReference>